<gene>
    <name evidence="2" type="ORF">QE405_001100</name>
</gene>
<accession>A0AAJ1TWZ9</accession>
<comment type="caution">
    <text evidence="2">The sequence shown here is derived from an EMBL/GenBank/DDBJ whole genome shotgun (WGS) entry which is preliminary data.</text>
</comment>
<evidence type="ECO:0000256" key="1">
    <source>
        <dbReference type="SAM" id="Phobius"/>
    </source>
</evidence>
<name>A0AAJ1TWZ9_9ACTN</name>
<evidence type="ECO:0000313" key="3">
    <source>
        <dbReference type="Proteomes" id="UP001239215"/>
    </source>
</evidence>
<reference evidence="2" key="1">
    <citation type="submission" date="2023-07" db="EMBL/GenBank/DDBJ databases">
        <title>Functional and genomic diversity of the sorghum phyllosphere microbiome.</title>
        <authorList>
            <person name="Shade A."/>
        </authorList>
    </citation>
    <scope>NUCLEOTIDE SEQUENCE</scope>
    <source>
        <strain evidence="2">SORGH_AS_1067</strain>
    </source>
</reference>
<sequence length="223" mass="22563">MDDGRRPSPISGTVGVVRVRRPSASGCHRATRRAGAGVPRGLLVAALALVVGPVVAGVALALASTGGATVGVRPAGPEAAAQTAAQAAARTVVEGWDARRAAAYAAGDVAALGRLYPAGSALGEEDVGVLAAYVARGLTVHGLRFAVLDLTVEVAEPDRVVVVVTDRMTRAEVRRGDGTPVALLPARGEAQRRLVLERRDGAWSLVSSGPRGPGVTPSEPAPP</sequence>
<feature type="transmembrane region" description="Helical" evidence="1">
    <location>
        <begin position="42"/>
        <end position="63"/>
    </location>
</feature>
<dbReference type="AlphaFoldDB" id="A0AAJ1TWZ9"/>
<proteinExistence type="predicted"/>
<dbReference type="EMBL" id="JAUTAN010000001">
    <property type="protein sequence ID" value="MDQ1103816.1"/>
    <property type="molecule type" value="Genomic_DNA"/>
</dbReference>
<keyword evidence="1" id="KW-0812">Transmembrane</keyword>
<evidence type="ECO:0000313" key="2">
    <source>
        <dbReference type="EMBL" id="MDQ1103816.1"/>
    </source>
</evidence>
<keyword evidence="1" id="KW-1133">Transmembrane helix</keyword>
<dbReference type="Proteomes" id="UP001239215">
    <property type="component" value="Unassembled WGS sequence"/>
</dbReference>
<organism evidence="2 3">
    <name type="scientific">Nocardioides zeae</name>
    <dbReference type="NCBI Taxonomy" id="1457234"/>
    <lineage>
        <taxon>Bacteria</taxon>
        <taxon>Bacillati</taxon>
        <taxon>Actinomycetota</taxon>
        <taxon>Actinomycetes</taxon>
        <taxon>Propionibacteriales</taxon>
        <taxon>Nocardioidaceae</taxon>
        <taxon>Nocardioides</taxon>
    </lineage>
</organism>
<protein>
    <submittedName>
        <fullName evidence="2">Uncharacterized protein</fullName>
    </submittedName>
</protein>
<dbReference type="InterPro" id="IPR032710">
    <property type="entry name" value="NTF2-like_dom_sf"/>
</dbReference>
<dbReference type="SUPFAM" id="SSF54427">
    <property type="entry name" value="NTF2-like"/>
    <property type="match status" value="1"/>
</dbReference>
<keyword evidence="1" id="KW-0472">Membrane</keyword>